<proteinExistence type="predicted"/>
<keyword evidence="2" id="KW-1185">Reference proteome</keyword>
<comment type="caution">
    <text evidence="1">The sequence shown here is derived from an EMBL/GenBank/DDBJ whole genome shotgun (WGS) entry which is preliminary data.</text>
</comment>
<evidence type="ECO:0000313" key="2">
    <source>
        <dbReference type="Proteomes" id="UP000287033"/>
    </source>
</evidence>
<evidence type="ECO:0000313" key="1">
    <source>
        <dbReference type="EMBL" id="GCC31311.1"/>
    </source>
</evidence>
<accession>A0A401SLQ9</accession>
<dbReference type="Proteomes" id="UP000287033">
    <property type="component" value="Unassembled WGS sequence"/>
</dbReference>
<protein>
    <submittedName>
        <fullName evidence="1">Uncharacterized protein</fullName>
    </submittedName>
</protein>
<organism evidence="1 2">
    <name type="scientific">Chiloscyllium punctatum</name>
    <name type="common">Brownbanded bambooshark</name>
    <name type="synonym">Hemiscyllium punctatum</name>
    <dbReference type="NCBI Taxonomy" id="137246"/>
    <lineage>
        <taxon>Eukaryota</taxon>
        <taxon>Metazoa</taxon>
        <taxon>Chordata</taxon>
        <taxon>Craniata</taxon>
        <taxon>Vertebrata</taxon>
        <taxon>Chondrichthyes</taxon>
        <taxon>Elasmobranchii</taxon>
        <taxon>Galeomorphii</taxon>
        <taxon>Galeoidea</taxon>
        <taxon>Orectolobiformes</taxon>
        <taxon>Hemiscylliidae</taxon>
        <taxon>Chiloscyllium</taxon>
    </lineage>
</organism>
<gene>
    <name evidence="1" type="ORF">chiPu_0009768</name>
</gene>
<sequence length="89" mass="9891">MCGSAHVSVTLHVPFSTPSNQPRHVKDVQPRLLGQHNGVPRPFNPLSLPLTEPHARVRATPTPFLENIACLYHVTNTSWPRAVWTTPPL</sequence>
<reference evidence="1 2" key="1">
    <citation type="journal article" date="2018" name="Nat. Ecol. Evol.">
        <title>Shark genomes provide insights into elasmobranch evolution and the origin of vertebrates.</title>
        <authorList>
            <person name="Hara Y"/>
            <person name="Yamaguchi K"/>
            <person name="Onimaru K"/>
            <person name="Kadota M"/>
            <person name="Koyanagi M"/>
            <person name="Keeley SD"/>
            <person name="Tatsumi K"/>
            <person name="Tanaka K"/>
            <person name="Motone F"/>
            <person name="Kageyama Y"/>
            <person name="Nozu R"/>
            <person name="Adachi N"/>
            <person name="Nishimura O"/>
            <person name="Nakagawa R"/>
            <person name="Tanegashima C"/>
            <person name="Kiyatake I"/>
            <person name="Matsumoto R"/>
            <person name="Murakumo K"/>
            <person name="Nishida K"/>
            <person name="Terakita A"/>
            <person name="Kuratani S"/>
            <person name="Sato K"/>
            <person name="Hyodo S Kuraku.S."/>
        </authorList>
    </citation>
    <scope>NUCLEOTIDE SEQUENCE [LARGE SCALE GENOMIC DNA]</scope>
</reference>
<name>A0A401SLQ9_CHIPU</name>
<dbReference type="AlphaFoldDB" id="A0A401SLQ9"/>
<dbReference type="EMBL" id="BEZZ01000355">
    <property type="protein sequence ID" value="GCC31311.1"/>
    <property type="molecule type" value="Genomic_DNA"/>
</dbReference>